<keyword evidence="5 6" id="KW-0472">Membrane</keyword>
<keyword evidence="8" id="KW-1185">Reference proteome</keyword>
<feature type="transmembrane region" description="Helical" evidence="6">
    <location>
        <begin position="357"/>
        <end position="377"/>
    </location>
</feature>
<keyword evidence="4 6" id="KW-1133">Transmembrane helix</keyword>
<protein>
    <recommendedName>
        <fullName evidence="9">Oligosaccharide flippase family protein</fullName>
    </recommendedName>
</protein>
<feature type="transmembrane region" description="Helical" evidence="6">
    <location>
        <begin position="12"/>
        <end position="32"/>
    </location>
</feature>
<accession>A0A6A7WEH5</accession>
<reference evidence="7 8" key="1">
    <citation type="submission" date="2019-09" db="EMBL/GenBank/DDBJ databases">
        <title>Distinct polysaccharide growth profiles of human intestinal Prevotella copri isolates.</title>
        <authorList>
            <person name="Fehlner-Peach H."/>
            <person name="Magnabosco C."/>
            <person name="Raghavan V."/>
            <person name="Scher J.U."/>
            <person name="Tett A."/>
            <person name="Cox L.M."/>
            <person name="Gottsegen C."/>
            <person name="Watters A."/>
            <person name="Wiltshire- Gordon J.D."/>
            <person name="Segata N."/>
            <person name="Bonneau R."/>
            <person name="Littman D.R."/>
        </authorList>
    </citation>
    <scope>NUCLEOTIDE SEQUENCE [LARGE SCALE GENOMIC DNA]</scope>
    <source>
        <strain evidence="8">iAQ1173</strain>
    </source>
</reference>
<feature type="transmembrane region" description="Helical" evidence="6">
    <location>
        <begin position="438"/>
        <end position="460"/>
    </location>
</feature>
<evidence type="ECO:0000256" key="3">
    <source>
        <dbReference type="ARBA" id="ARBA00022692"/>
    </source>
</evidence>
<dbReference type="RefSeq" id="WP_158464321.1">
    <property type="nucleotide sequence ID" value="NZ_VZAD01000097.1"/>
</dbReference>
<feature type="transmembrane region" description="Helical" evidence="6">
    <location>
        <begin position="213"/>
        <end position="239"/>
    </location>
</feature>
<feature type="transmembrane region" description="Helical" evidence="6">
    <location>
        <begin position="88"/>
        <end position="107"/>
    </location>
</feature>
<feature type="transmembrane region" description="Helical" evidence="6">
    <location>
        <begin position="293"/>
        <end position="314"/>
    </location>
</feature>
<sequence>MSIFSNFIKDSFWTIGAQGVSLLTSIIVSFILPKYISVEQFGYWQYFLLWASYVGVMHLGYGDGVYLKLGGQYWESIDRKEWIPQIQSMFFVQLIISLMVVLFSFLLCKSEKYLIIFLWTAAYLVIENTYKIITMAMMATDQIPFVSKTVIIDKLIMSVLVLYLIFIHNENASNIMCSYTLAHLVVCIMAIHRCRLFASIQMPDKKLFTSIATVCKIGFILMLANFVSILIMGLCRLAVEHYWNIEVFSKLSFSITIASFLLFFISQIGYVLFPILKRIRKEAQAILFEKMDFVMTLLPMVFYIIFFVMYFFVLNWLPKYEESLKFLAFTAPCICYETRVVLLYNTYFKNLGKIKKLLYINIITVLCAIICYAYAIALHNIDLMALSILIAEIVKVLIMQRALYKEYSLKLGRLTWMEIGNTIGFVICYYYYGVYSAIVWYMLSISLLAILFKKEAFYIIEFIKKIK</sequence>
<name>A0A6A7WEH5_9BACT</name>
<comment type="subcellular location">
    <subcellularLocation>
        <location evidence="1">Cell membrane</location>
        <topology evidence="1">Multi-pass membrane protein</topology>
    </subcellularLocation>
</comment>
<dbReference type="InterPro" id="IPR050833">
    <property type="entry name" value="Poly_Biosynth_Transport"/>
</dbReference>
<evidence type="ECO:0000256" key="1">
    <source>
        <dbReference type="ARBA" id="ARBA00004651"/>
    </source>
</evidence>
<feature type="transmembrane region" description="Helical" evidence="6">
    <location>
        <begin position="113"/>
        <end position="133"/>
    </location>
</feature>
<keyword evidence="2" id="KW-1003">Cell membrane</keyword>
<evidence type="ECO:0000313" key="8">
    <source>
        <dbReference type="Proteomes" id="UP000384372"/>
    </source>
</evidence>
<dbReference type="AlphaFoldDB" id="A0A6A7WEH5"/>
<dbReference type="PANTHER" id="PTHR30250:SF11">
    <property type="entry name" value="O-ANTIGEN TRANSPORTER-RELATED"/>
    <property type="match status" value="1"/>
</dbReference>
<organism evidence="7 8">
    <name type="scientific">Segatella copri</name>
    <dbReference type="NCBI Taxonomy" id="165179"/>
    <lineage>
        <taxon>Bacteria</taxon>
        <taxon>Pseudomonadati</taxon>
        <taxon>Bacteroidota</taxon>
        <taxon>Bacteroidia</taxon>
        <taxon>Bacteroidales</taxon>
        <taxon>Prevotellaceae</taxon>
        <taxon>Segatella</taxon>
    </lineage>
</organism>
<evidence type="ECO:0000313" key="7">
    <source>
        <dbReference type="EMBL" id="MQP12748.1"/>
    </source>
</evidence>
<comment type="caution">
    <text evidence="7">The sequence shown here is derived from an EMBL/GenBank/DDBJ whole genome shotgun (WGS) entry which is preliminary data.</text>
</comment>
<dbReference type="Proteomes" id="UP000384372">
    <property type="component" value="Unassembled WGS sequence"/>
</dbReference>
<evidence type="ECO:0000256" key="2">
    <source>
        <dbReference type="ARBA" id="ARBA00022475"/>
    </source>
</evidence>
<feature type="transmembrane region" description="Helical" evidence="6">
    <location>
        <begin position="172"/>
        <end position="192"/>
    </location>
</feature>
<gene>
    <name evidence="7" type="ORF">F7D20_12455</name>
</gene>
<proteinExistence type="predicted"/>
<evidence type="ECO:0008006" key="9">
    <source>
        <dbReference type="Google" id="ProtNLM"/>
    </source>
</evidence>
<feature type="transmembrane region" description="Helical" evidence="6">
    <location>
        <begin position="251"/>
        <end position="273"/>
    </location>
</feature>
<dbReference type="PANTHER" id="PTHR30250">
    <property type="entry name" value="PST FAMILY PREDICTED COLANIC ACID TRANSPORTER"/>
    <property type="match status" value="1"/>
</dbReference>
<evidence type="ECO:0000256" key="6">
    <source>
        <dbReference type="SAM" id="Phobius"/>
    </source>
</evidence>
<feature type="transmembrane region" description="Helical" evidence="6">
    <location>
        <begin position="44"/>
        <end position="67"/>
    </location>
</feature>
<dbReference type="OrthoDB" id="385011at2"/>
<evidence type="ECO:0000256" key="5">
    <source>
        <dbReference type="ARBA" id="ARBA00023136"/>
    </source>
</evidence>
<dbReference type="GO" id="GO:0005886">
    <property type="term" value="C:plasma membrane"/>
    <property type="evidence" value="ECO:0007669"/>
    <property type="project" value="UniProtKB-SubCell"/>
</dbReference>
<feature type="transmembrane region" description="Helical" evidence="6">
    <location>
        <begin position="145"/>
        <end position="166"/>
    </location>
</feature>
<keyword evidence="3 6" id="KW-0812">Transmembrane</keyword>
<dbReference type="EMBL" id="VZAD01000097">
    <property type="protein sequence ID" value="MQP12748.1"/>
    <property type="molecule type" value="Genomic_DNA"/>
</dbReference>
<evidence type="ECO:0000256" key="4">
    <source>
        <dbReference type="ARBA" id="ARBA00022989"/>
    </source>
</evidence>